<evidence type="ECO:0008006" key="4">
    <source>
        <dbReference type="Google" id="ProtNLM"/>
    </source>
</evidence>
<protein>
    <recommendedName>
        <fullName evidence="4">SPOR domain-containing protein</fullName>
    </recommendedName>
</protein>
<proteinExistence type="predicted"/>
<evidence type="ECO:0000313" key="3">
    <source>
        <dbReference type="Proteomes" id="UP000753908"/>
    </source>
</evidence>
<dbReference type="EMBL" id="JAHHIF010000017">
    <property type="protein sequence ID" value="MBW4545701.1"/>
    <property type="molecule type" value="Genomic_DNA"/>
</dbReference>
<keyword evidence="1" id="KW-0732">Signal</keyword>
<dbReference type="AlphaFoldDB" id="A0A951UBI6"/>
<sequence length="204" mass="22715">MLRLIVSTYLALSSLMSGAHLAMAQQPVSSCQPPQSDEYLLLVLSQTSERHQVIQQTLPPNTQSTFCQYLDDTVTRIGGFRQLEDANTWARYVNEVVGLSAYVVRPTAAMPTTSSRAYNPQPLGEGYAVLVDYFNQPEVASQVRQLIGSDVGLVSYGQRPYLLAVYTKSQREANSTLRELSDRGFWSMVVDSRRVTLLSPVVNF</sequence>
<dbReference type="Proteomes" id="UP000753908">
    <property type="component" value="Unassembled WGS sequence"/>
</dbReference>
<evidence type="ECO:0000256" key="1">
    <source>
        <dbReference type="SAM" id="SignalP"/>
    </source>
</evidence>
<comment type="caution">
    <text evidence="2">The sequence shown here is derived from an EMBL/GenBank/DDBJ whole genome shotgun (WGS) entry which is preliminary data.</text>
</comment>
<reference evidence="2" key="1">
    <citation type="submission" date="2021-05" db="EMBL/GenBank/DDBJ databases">
        <authorList>
            <person name="Pietrasiak N."/>
            <person name="Ward R."/>
            <person name="Stajich J.E."/>
            <person name="Kurbessoian T."/>
        </authorList>
    </citation>
    <scope>NUCLEOTIDE SEQUENCE</scope>
    <source>
        <strain evidence="2">CPER-KK1</strain>
    </source>
</reference>
<accession>A0A951UBI6</accession>
<gene>
    <name evidence="2" type="ORF">KME25_14815</name>
</gene>
<organism evidence="2 3">
    <name type="scientific">Symplocastrum torsivum CPER-KK1</name>
    <dbReference type="NCBI Taxonomy" id="450513"/>
    <lineage>
        <taxon>Bacteria</taxon>
        <taxon>Bacillati</taxon>
        <taxon>Cyanobacteriota</taxon>
        <taxon>Cyanophyceae</taxon>
        <taxon>Oscillatoriophycideae</taxon>
        <taxon>Oscillatoriales</taxon>
        <taxon>Microcoleaceae</taxon>
        <taxon>Symplocastrum</taxon>
    </lineage>
</organism>
<feature type="signal peptide" evidence="1">
    <location>
        <begin position="1"/>
        <end position="24"/>
    </location>
</feature>
<name>A0A951UBI6_9CYAN</name>
<evidence type="ECO:0000313" key="2">
    <source>
        <dbReference type="EMBL" id="MBW4545701.1"/>
    </source>
</evidence>
<reference evidence="2" key="2">
    <citation type="journal article" date="2022" name="Microbiol. Resour. Announc.">
        <title>Metagenome Sequencing to Explore Phylogenomics of Terrestrial Cyanobacteria.</title>
        <authorList>
            <person name="Ward R.D."/>
            <person name="Stajich J.E."/>
            <person name="Johansen J.R."/>
            <person name="Huntemann M."/>
            <person name="Clum A."/>
            <person name="Foster B."/>
            <person name="Foster B."/>
            <person name="Roux S."/>
            <person name="Palaniappan K."/>
            <person name="Varghese N."/>
            <person name="Mukherjee S."/>
            <person name="Reddy T.B.K."/>
            <person name="Daum C."/>
            <person name="Copeland A."/>
            <person name="Chen I.A."/>
            <person name="Ivanova N.N."/>
            <person name="Kyrpides N.C."/>
            <person name="Shapiro N."/>
            <person name="Eloe-Fadrosh E.A."/>
            <person name="Pietrasiak N."/>
        </authorList>
    </citation>
    <scope>NUCLEOTIDE SEQUENCE</scope>
    <source>
        <strain evidence="2">CPER-KK1</strain>
    </source>
</reference>
<feature type="chain" id="PRO_5038119574" description="SPOR domain-containing protein" evidence="1">
    <location>
        <begin position="25"/>
        <end position="204"/>
    </location>
</feature>